<dbReference type="InterPro" id="IPR006102">
    <property type="entry name" value="Ig-like_GH2"/>
</dbReference>
<dbReference type="Pfam" id="PF00703">
    <property type="entry name" value="Glyco_hydro_2"/>
    <property type="match status" value="1"/>
</dbReference>
<dbReference type="InterPro" id="IPR036156">
    <property type="entry name" value="Beta-gal/glucu_dom_sf"/>
</dbReference>
<dbReference type="Gene3D" id="2.70.98.10">
    <property type="match status" value="1"/>
</dbReference>
<dbReference type="GO" id="GO:0005990">
    <property type="term" value="P:lactose catabolic process"/>
    <property type="evidence" value="ECO:0007669"/>
    <property type="project" value="TreeGrafter"/>
</dbReference>
<dbReference type="Gene3D" id="3.20.20.80">
    <property type="entry name" value="Glycosidases"/>
    <property type="match status" value="1"/>
</dbReference>
<dbReference type="Gene3D" id="2.60.40.10">
    <property type="entry name" value="Immunoglobulins"/>
    <property type="match status" value="2"/>
</dbReference>
<dbReference type="EMBL" id="FQUM01000001">
    <property type="protein sequence ID" value="SHE53403.1"/>
    <property type="molecule type" value="Genomic_DNA"/>
</dbReference>
<keyword evidence="6 10" id="KW-0378">Hydrolase</keyword>
<dbReference type="InterPro" id="IPR011013">
    <property type="entry name" value="Gal_mutarotase_sf_dom"/>
</dbReference>
<dbReference type="EC" id="3.2.1.23" evidence="5 10"/>
<name>A0A1M4UA11_9BACT</name>
<comment type="cofactor">
    <cofactor evidence="2">
        <name>Ca(2+)</name>
        <dbReference type="ChEBI" id="CHEBI:29108"/>
    </cofactor>
</comment>
<proteinExistence type="inferred from homology"/>
<dbReference type="InterPro" id="IPR023230">
    <property type="entry name" value="Glyco_hydro_2_CS"/>
</dbReference>
<dbReference type="Proteomes" id="UP000184164">
    <property type="component" value="Unassembled WGS sequence"/>
</dbReference>
<dbReference type="InterPro" id="IPR050347">
    <property type="entry name" value="Bact_Beta-galactosidase"/>
</dbReference>
<dbReference type="InterPro" id="IPR006104">
    <property type="entry name" value="Glyco_hydro_2_N"/>
</dbReference>
<feature type="domain" description="Beta galactosidase small chain/" evidence="11">
    <location>
        <begin position="763"/>
        <end position="1052"/>
    </location>
</feature>
<keyword evidence="7" id="KW-0106">Calcium</keyword>
<evidence type="ECO:0000256" key="9">
    <source>
        <dbReference type="ARBA" id="ARBA00032230"/>
    </source>
</evidence>
<evidence type="ECO:0000256" key="10">
    <source>
        <dbReference type="RuleBase" id="RU361154"/>
    </source>
</evidence>
<evidence type="ECO:0000256" key="4">
    <source>
        <dbReference type="ARBA" id="ARBA00011245"/>
    </source>
</evidence>
<gene>
    <name evidence="12" type="ORF">SAMN05444274_101617</name>
</gene>
<dbReference type="InterPro" id="IPR006101">
    <property type="entry name" value="Glyco_hydro_2"/>
</dbReference>
<dbReference type="Pfam" id="PF16353">
    <property type="entry name" value="LacZ_4"/>
    <property type="match status" value="1"/>
</dbReference>
<dbReference type="SUPFAM" id="SSF51445">
    <property type="entry name" value="(Trans)glycosidases"/>
    <property type="match status" value="1"/>
</dbReference>
<protein>
    <recommendedName>
        <fullName evidence="5 10">Beta-galactosidase</fullName>
        <ecNumber evidence="5 10">3.2.1.23</ecNumber>
    </recommendedName>
    <alternativeName>
        <fullName evidence="9 10">Lactase</fullName>
    </alternativeName>
</protein>
<sequence>MKTYTLLLALIAIIALSSCKQYKKYKDVPFTEPNPKPWEDPTVFAINKEAPHAHFIPFTSAEQARAGNKWQSPLLKSLNGTWQFHLSQNPSERPFWFFQDDFDTRDWDEIAVPANWEVVGFDYPIYTNVKYPHAKTPPLIQEHYNPVGSYKRTFEVPQEWNGSDVILHFGAVSSSMNLWVNEQFVGYSEDSKTPAEFNITKYLVEGSNTLAVEVFRWSDASYLEDQDFWRLSGITRDVYLQARGKQALKDFQVGSNLDESYKNGLFSLDVEVVNQGSLTVEAVLSDNGKVTKKYSKTSNDKTLSFDAEIPNVKQWSAEVPNLYELIITLKNGNEILEVIKQDVGFRRIEIIDATLRVNGKYVYVKGVNLHEHHDVNGHVMDRETMMKDIKTMKEHNINAVRTSHYPQPAEWYELCNKYGLYLVDEANIESHGFGAVHQGDFDKSKHVAYLPEWADAHLYRINNVLQRDKNQPSIIAWSMGNECGNGKVFFDGYKMLKEKDPSRLVQFEQAESAENSDIKCPMYWRIPQMIKFAEETPVQPLIQCEYAHAMGNSVGNFQDYWDVIEKYDIMQGGFIWDWVDQGLLTTNEAGEEFWAYGGDFGPDTVPSDGNFCNNGLVNPDRAVKPHLLEVKKVYQHIGFKAVDLSKGLISIKNKYAFLNTSVFNFIWEVTGDGKTIDKGQLKKTDLAPGETKNFDIDFSYQPEAGVEYFLTLKAVLKEDLNLVEAGWTLAEEQFRLPFKAAKTKRSKANLPEIKLSENDKTIAILGEGFSLAFNKKSGEMSSFKKGETEMLISGPVPNFWRAPIDNDFGNDLHNRSRVWRKAGENRKVSTVSVQKINKGTAKITLLFDLVDAEGTKIADYKSTYTIYGSGDVLVENGFKMTGDKLPEIVRMGMNLVMPRKFDQMTWFGRGPHESYNDRKTSAFVGLYSGSVAGQYWAYLRPQENGNKTDVRWLTITDKEGNGLFFSGMPLSEVSAHHNIMEDFESLERTDGRQVPGIDVINRHTTDVKPRELTTVNIDYMQMGVGGDDSWGGVTHDKYRLTEKEYKYSYRIKAISSADDVLDIYKNGHLFLQDHDSEVHIKNLKIKEL</sequence>
<dbReference type="Pfam" id="PF02836">
    <property type="entry name" value="Glyco_hydro_2_C"/>
    <property type="match status" value="1"/>
</dbReference>
<comment type="similarity">
    <text evidence="3 10">Belongs to the glycosyl hydrolase 2 family.</text>
</comment>
<evidence type="ECO:0000256" key="8">
    <source>
        <dbReference type="ARBA" id="ARBA00023295"/>
    </source>
</evidence>
<evidence type="ECO:0000259" key="11">
    <source>
        <dbReference type="SMART" id="SM01038"/>
    </source>
</evidence>
<dbReference type="GO" id="GO:0030246">
    <property type="term" value="F:carbohydrate binding"/>
    <property type="evidence" value="ECO:0007669"/>
    <property type="project" value="InterPro"/>
</dbReference>
<dbReference type="InterPro" id="IPR014718">
    <property type="entry name" value="GH-type_carb-bd"/>
</dbReference>
<dbReference type="InterPro" id="IPR008979">
    <property type="entry name" value="Galactose-bd-like_sf"/>
</dbReference>
<dbReference type="PANTHER" id="PTHR46323:SF2">
    <property type="entry name" value="BETA-GALACTOSIDASE"/>
    <property type="match status" value="1"/>
</dbReference>
<evidence type="ECO:0000313" key="13">
    <source>
        <dbReference type="Proteomes" id="UP000184164"/>
    </source>
</evidence>
<dbReference type="SUPFAM" id="SSF49785">
    <property type="entry name" value="Galactose-binding domain-like"/>
    <property type="match status" value="1"/>
</dbReference>
<comment type="subunit">
    <text evidence="4">Monomer.</text>
</comment>
<keyword evidence="8 10" id="KW-0326">Glycosidase</keyword>
<dbReference type="InterPro" id="IPR004199">
    <property type="entry name" value="B-gal_small/dom_5"/>
</dbReference>
<dbReference type="SUPFAM" id="SSF74650">
    <property type="entry name" value="Galactose mutarotase-like"/>
    <property type="match status" value="1"/>
</dbReference>
<dbReference type="GO" id="GO:0004565">
    <property type="term" value="F:beta-galactosidase activity"/>
    <property type="evidence" value="ECO:0007669"/>
    <property type="project" value="UniProtKB-EC"/>
</dbReference>
<accession>A0A1M4UA11</accession>
<dbReference type="AlphaFoldDB" id="A0A1M4UA11"/>
<dbReference type="InterPro" id="IPR013783">
    <property type="entry name" value="Ig-like_fold"/>
</dbReference>
<evidence type="ECO:0000256" key="2">
    <source>
        <dbReference type="ARBA" id="ARBA00001913"/>
    </source>
</evidence>
<dbReference type="InterPro" id="IPR032312">
    <property type="entry name" value="LacZ_4"/>
</dbReference>
<dbReference type="STRING" id="1484053.SAMN05444274_101617"/>
<reference evidence="12 13" key="1">
    <citation type="submission" date="2016-11" db="EMBL/GenBank/DDBJ databases">
        <authorList>
            <person name="Jaros S."/>
            <person name="Januszkiewicz K."/>
            <person name="Wedrychowicz H."/>
        </authorList>
    </citation>
    <scope>NUCLEOTIDE SEQUENCE [LARGE SCALE GENOMIC DNA]</scope>
    <source>
        <strain evidence="12 13">DSM 26910</strain>
    </source>
</reference>
<dbReference type="SMART" id="SM01038">
    <property type="entry name" value="Bgal_small_N"/>
    <property type="match status" value="1"/>
</dbReference>
<dbReference type="OrthoDB" id="9801077at2"/>
<dbReference type="Pfam" id="PF02837">
    <property type="entry name" value="Glyco_hydro_2_N"/>
    <property type="match status" value="1"/>
</dbReference>
<organism evidence="12 13">
    <name type="scientific">Mariniphaga anaerophila</name>
    <dbReference type="NCBI Taxonomy" id="1484053"/>
    <lineage>
        <taxon>Bacteria</taxon>
        <taxon>Pseudomonadati</taxon>
        <taxon>Bacteroidota</taxon>
        <taxon>Bacteroidia</taxon>
        <taxon>Marinilabiliales</taxon>
        <taxon>Prolixibacteraceae</taxon>
        <taxon>Mariniphaga</taxon>
    </lineage>
</organism>
<dbReference type="SUPFAM" id="SSF49303">
    <property type="entry name" value="beta-Galactosidase/glucuronidase domain"/>
    <property type="match status" value="2"/>
</dbReference>
<evidence type="ECO:0000313" key="12">
    <source>
        <dbReference type="EMBL" id="SHE53403.1"/>
    </source>
</evidence>
<dbReference type="RefSeq" id="WP_072998753.1">
    <property type="nucleotide sequence ID" value="NZ_FQUM01000001.1"/>
</dbReference>
<dbReference type="PANTHER" id="PTHR46323">
    <property type="entry name" value="BETA-GALACTOSIDASE"/>
    <property type="match status" value="1"/>
</dbReference>
<evidence type="ECO:0000256" key="6">
    <source>
        <dbReference type="ARBA" id="ARBA00022801"/>
    </source>
</evidence>
<comment type="catalytic activity">
    <reaction evidence="1 10">
        <text>Hydrolysis of terminal non-reducing beta-D-galactose residues in beta-D-galactosides.</text>
        <dbReference type="EC" id="3.2.1.23"/>
    </reaction>
</comment>
<dbReference type="InterPro" id="IPR017853">
    <property type="entry name" value="GH"/>
</dbReference>
<dbReference type="Pfam" id="PF02929">
    <property type="entry name" value="Bgal_small_N"/>
    <property type="match status" value="1"/>
</dbReference>
<evidence type="ECO:0000256" key="3">
    <source>
        <dbReference type="ARBA" id="ARBA00007401"/>
    </source>
</evidence>
<dbReference type="Gene3D" id="2.60.120.260">
    <property type="entry name" value="Galactose-binding domain-like"/>
    <property type="match status" value="1"/>
</dbReference>
<keyword evidence="13" id="KW-1185">Reference proteome</keyword>
<evidence type="ECO:0000256" key="5">
    <source>
        <dbReference type="ARBA" id="ARBA00012756"/>
    </source>
</evidence>
<dbReference type="PROSITE" id="PS51257">
    <property type="entry name" value="PROKAR_LIPOPROTEIN"/>
    <property type="match status" value="1"/>
</dbReference>
<dbReference type="PROSITE" id="PS00719">
    <property type="entry name" value="GLYCOSYL_HYDROL_F2_1"/>
    <property type="match status" value="1"/>
</dbReference>
<dbReference type="PRINTS" id="PR00132">
    <property type="entry name" value="GLHYDRLASE2"/>
</dbReference>
<evidence type="ECO:0000256" key="1">
    <source>
        <dbReference type="ARBA" id="ARBA00001412"/>
    </source>
</evidence>
<dbReference type="InterPro" id="IPR006103">
    <property type="entry name" value="Glyco_hydro_2_cat"/>
</dbReference>
<evidence type="ECO:0000256" key="7">
    <source>
        <dbReference type="ARBA" id="ARBA00022837"/>
    </source>
</evidence>
<dbReference type="GO" id="GO:0009341">
    <property type="term" value="C:beta-galactosidase complex"/>
    <property type="evidence" value="ECO:0007669"/>
    <property type="project" value="InterPro"/>
</dbReference>